<dbReference type="GO" id="GO:0000775">
    <property type="term" value="C:chromosome, centromeric region"/>
    <property type="evidence" value="ECO:0007669"/>
    <property type="project" value="UniProtKB-SubCell"/>
</dbReference>
<feature type="non-terminal residue" evidence="9">
    <location>
        <position position="233"/>
    </location>
</feature>
<reference evidence="9" key="1">
    <citation type="submission" date="2019-09" db="EMBL/GenBank/DDBJ databases">
        <title>Bird 10,000 Genomes (B10K) Project - Family phase.</title>
        <authorList>
            <person name="Zhang G."/>
        </authorList>
    </citation>
    <scope>NUCLEOTIDE SEQUENCE</scope>
    <source>
        <strain evidence="9">B10K-DU-001-08</strain>
        <tissue evidence="9">Muscle</tissue>
    </source>
</reference>
<dbReference type="InterPro" id="IPR020993">
    <property type="entry name" value="Centromere_CenpK"/>
</dbReference>
<keyword evidence="4" id="KW-0158">Chromosome</keyword>
<sequence>NKLTLLTAEPVPESDAKVSVLMAQMKAFRAEYYQWQKRKPELISTNPEIPLLLGEEELQKVKKDLEMVLSAIQSKNEQLKEDLEREQQWHDEQEQILSVCNELEGDMKKEAVSDSDKRALEELEKQMRELKEYKKKLLNALSEFLDEHFPFPEGYENAGKKKKKSSEDSGEQLITMHEILEILLNQLLCTPHDPYVKVSDSFWPPYLELLLRSGIALRHPEDPNRIRLEAFHE</sequence>
<dbReference type="AlphaFoldDB" id="A0A851NH53"/>
<name>A0A851NH53_9GALL</name>
<organism evidence="9 10">
    <name type="scientific">Penelope pileata</name>
    <dbReference type="NCBI Taxonomy" id="1118817"/>
    <lineage>
        <taxon>Eukaryota</taxon>
        <taxon>Metazoa</taxon>
        <taxon>Chordata</taxon>
        <taxon>Craniata</taxon>
        <taxon>Vertebrata</taxon>
        <taxon>Euteleostomi</taxon>
        <taxon>Archelosauria</taxon>
        <taxon>Archosauria</taxon>
        <taxon>Dinosauria</taxon>
        <taxon>Saurischia</taxon>
        <taxon>Theropoda</taxon>
        <taxon>Coelurosauria</taxon>
        <taxon>Aves</taxon>
        <taxon>Neognathae</taxon>
        <taxon>Galloanserae</taxon>
        <taxon>Galliformes</taxon>
        <taxon>Cracidae</taxon>
        <taxon>Penelope</taxon>
    </lineage>
</organism>
<comment type="similarity">
    <text evidence="3">Belongs to the CENP-K/MCM22 family.</text>
</comment>
<evidence type="ECO:0000256" key="8">
    <source>
        <dbReference type="SAM" id="Coils"/>
    </source>
</evidence>
<evidence type="ECO:0000313" key="10">
    <source>
        <dbReference type="Proteomes" id="UP000613066"/>
    </source>
</evidence>
<evidence type="ECO:0000256" key="1">
    <source>
        <dbReference type="ARBA" id="ARBA00004123"/>
    </source>
</evidence>
<dbReference type="PANTHER" id="PTHR14401:SF6">
    <property type="entry name" value="CENTROMERE PROTEIN K"/>
    <property type="match status" value="1"/>
</dbReference>
<feature type="non-terminal residue" evidence="9">
    <location>
        <position position="1"/>
    </location>
</feature>
<dbReference type="GO" id="GO:0000070">
    <property type="term" value="P:mitotic sister chromatid segregation"/>
    <property type="evidence" value="ECO:0007669"/>
    <property type="project" value="TreeGrafter"/>
</dbReference>
<dbReference type="EMBL" id="WBMW01000241">
    <property type="protein sequence ID" value="NXC38035.1"/>
    <property type="molecule type" value="Genomic_DNA"/>
</dbReference>
<keyword evidence="5 8" id="KW-0175">Coiled coil</keyword>
<dbReference type="GO" id="GO:0005634">
    <property type="term" value="C:nucleus"/>
    <property type="evidence" value="ECO:0007669"/>
    <property type="project" value="UniProtKB-SubCell"/>
</dbReference>
<feature type="coiled-coil region" evidence="8">
    <location>
        <begin position="58"/>
        <end position="147"/>
    </location>
</feature>
<dbReference type="Pfam" id="PF11802">
    <property type="entry name" value="CENP-K"/>
    <property type="match status" value="1"/>
</dbReference>
<keyword evidence="6" id="KW-0539">Nucleus</keyword>
<keyword evidence="7" id="KW-0137">Centromere</keyword>
<keyword evidence="10" id="KW-1185">Reference proteome</keyword>
<comment type="caution">
    <text evidence="9">The sequence shown here is derived from an EMBL/GenBank/DDBJ whole genome shotgun (WGS) entry which is preliminary data.</text>
</comment>
<proteinExistence type="inferred from homology"/>
<protein>
    <submittedName>
        <fullName evidence="9">CENPK protein</fullName>
    </submittedName>
</protein>
<accession>A0A851NH53</accession>
<evidence type="ECO:0000313" key="9">
    <source>
        <dbReference type="EMBL" id="NXC38035.1"/>
    </source>
</evidence>
<evidence type="ECO:0000256" key="4">
    <source>
        <dbReference type="ARBA" id="ARBA00022454"/>
    </source>
</evidence>
<dbReference type="Proteomes" id="UP000613066">
    <property type="component" value="Unassembled WGS sequence"/>
</dbReference>
<gene>
    <name evidence="9" type="primary">Cenpk</name>
    <name evidence="9" type="ORF">PENPIL_R05535</name>
</gene>
<evidence type="ECO:0000256" key="5">
    <source>
        <dbReference type="ARBA" id="ARBA00023054"/>
    </source>
</evidence>
<evidence type="ECO:0000256" key="6">
    <source>
        <dbReference type="ARBA" id="ARBA00023242"/>
    </source>
</evidence>
<evidence type="ECO:0000256" key="3">
    <source>
        <dbReference type="ARBA" id="ARBA00005795"/>
    </source>
</evidence>
<evidence type="ECO:0000256" key="7">
    <source>
        <dbReference type="ARBA" id="ARBA00023328"/>
    </source>
</evidence>
<dbReference type="PANTHER" id="PTHR14401">
    <property type="entry name" value="CENTROMERE PROTEIN K"/>
    <property type="match status" value="1"/>
</dbReference>
<evidence type="ECO:0000256" key="2">
    <source>
        <dbReference type="ARBA" id="ARBA00004584"/>
    </source>
</evidence>
<comment type="subcellular location">
    <subcellularLocation>
        <location evidence="2">Chromosome</location>
        <location evidence="2">Centromere</location>
    </subcellularLocation>
    <subcellularLocation>
        <location evidence="1">Nucleus</location>
    </subcellularLocation>
</comment>
<dbReference type="OrthoDB" id="9445768at2759"/>
<dbReference type="GO" id="GO:0051382">
    <property type="term" value="P:kinetochore assembly"/>
    <property type="evidence" value="ECO:0007669"/>
    <property type="project" value="InterPro"/>
</dbReference>